<dbReference type="Proteomes" id="UP001139981">
    <property type="component" value="Unassembled WGS sequence"/>
</dbReference>
<comment type="caution">
    <text evidence="1">The sequence shown here is derived from an EMBL/GenBank/DDBJ whole genome shotgun (WGS) entry which is preliminary data.</text>
</comment>
<proteinExistence type="predicted"/>
<gene>
    <name evidence="1" type="ORF">IWW38_001861</name>
</gene>
<name>A0ACC1M5Q3_9FUNG</name>
<organism evidence="1 2">
    <name type="scientific">Coemansia aciculifera</name>
    <dbReference type="NCBI Taxonomy" id="417176"/>
    <lineage>
        <taxon>Eukaryota</taxon>
        <taxon>Fungi</taxon>
        <taxon>Fungi incertae sedis</taxon>
        <taxon>Zoopagomycota</taxon>
        <taxon>Kickxellomycotina</taxon>
        <taxon>Kickxellomycetes</taxon>
        <taxon>Kickxellales</taxon>
        <taxon>Kickxellaceae</taxon>
        <taxon>Coemansia</taxon>
    </lineage>
</organism>
<keyword evidence="2" id="KW-1185">Reference proteome</keyword>
<evidence type="ECO:0000313" key="2">
    <source>
        <dbReference type="Proteomes" id="UP001139981"/>
    </source>
</evidence>
<protein>
    <submittedName>
        <fullName evidence="1">Uncharacterized protein</fullName>
    </submittedName>
</protein>
<dbReference type="EMBL" id="JANBVB010000153">
    <property type="protein sequence ID" value="KAJ2896984.1"/>
    <property type="molecule type" value="Genomic_DNA"/>
</dbReference>
<sequence>MMFLAGGVIAGTGLYFGLKRYISNCRIEILGQAAEEDEGFKGMRALLDACPSLTDPTQAYLIPTAYLCGGMLQTAYSSIQTLKRDSASDIVYDREPMIMSDGGTISLDWYPQRATDSSQPIVIIMSGVGGSSYEYHIRCLAKTLDKAGFCAVVMNHRGLGRTPLTSPKLYNGGDTSDFRDTVQYIHDSFPEAPLLGVAFSMGAMLLTKYMGEPSALLAGGIVICCPFDMTLTGRLLDADTFANKLSRPLIVSSQLRIVKRNYDMVKSAGYDMDALMRATRMSEIDTIVTAKACGFKDCWELYEAGGTAKYVDHISAPYLVINTMDDPVVPPRGLPLDKIKSNPNTAVAMLKHGGHLGFFTSNLTPRIWYLTPVVEFLQAVVKLPA</sequence>
<evidence type="ECO:0000313" key="1">
    <source>
        <dbReference type="EMBL" id="KAJ2896984.1"/>
    </source>
</evidence>
<reference evidence="1" key="1">
    <citation type="submission" date="2022-07" db="EMBL/GenBank/DDBJ databases">
        <title>Phylogenomic reconstructions and comparative analyses of Kickxellomycotina fungi.</title>
        <authorList>
            <person name="Reynolds N.K."/>
            <person name="Stajich J.E."/>
            <person name="Barry K."/>
            <person name="Grigoriev I.V."/>
            <person name="Crous P."/>
            <person name="Smith M.E."/>
        </authorList>
    </citation>
    <scope>NUCLEOTIDE SEQUENCE</scope>
    <source>
        <strain evidence="1">CBS 190363</strain>
    </source>
</reference>
<accession>A0ACC1M5Q3</accession>